<name>A0ABS3IU56_9BIFI</name>
<dbReference type="EMBL" id="JAFMNU010000013">
    <property type="protein sequence ID" value="MBO0623913.1"/>
    <property type="molecule type" value="Genomic_DNA"/>
</dbReference>
<reference evidence="3" key="1">
    <citation type="submission" date="2021-03" db="EMBL/GenBank/DDBJ databases">
        <title>Genome sequence of Bifidobacterium asteroides strain wkB204 isolated from a honey bee gut.</title>
        <authorList>
            <person name="Motta E.V.S."/>
            <person name="Kwong W.K."/>
            <person name="Moran N.A."/>
        </authorList>
    </citation>
    <scope>NUCLEOTIDE SEQUENCE</scope>
    <source>
        <strain evidence="3">WkB204</strain>
    </source>
</reference>
<dbReference type="RefSeq" id="WP_254476927.1">
    <property type="nucleotide sequence ID" value="NZ_JAFMNU020000001.1"/>
</dbReference>
<keyword evidence="2" id="KW-0732">Signal</keyword>
<feature type="region of interest" description="Disordered" evidence="1">
    <location>
        <begin position="25"/>
        <end position="51"/>
    </location>
</feature>
<evidence type="ECO:0000256" key="1">
    <source>
        <dbReference type="SAM" id="MobiDB-lite"/>
    </source>
</evidence>
<accession>A0ABS3IU56</accession>
<keyword evidence="4" id="KW-1185">Reference proteome</keyword>
<organism evidence="3 4">
    <name type="scientific">Bifidobacterium asteroides</name>
    <dbReference type="NCBI Taxonomy" id="1684"/>
    <lineage>
        <taxon>Bacteria</taxon>
        <taxon>Bacillati</taxon>
        <taxon>Actinomycetota</taxon>
        <taxon>Actinomycetes</taxon>
        <taxon>Bifidobacteriales</taxon>
        <taxon>Bifidobacteriaceae</taxon>
        <taxon>Bifidobacterium</taxon>
    </lineage>
</organism>
<evidence type="ECO:0000313" key="3">
    <source>
        <dbReference type="EMBL" id="MBO0623913.1"/>
    </source>
</evidence>
<comment type="caution">
    <text evidence="3">The sequence shown here is derived from an EMBL/GenBank/DDBJ whole genome shotgun (WGS) entry which is preliminary data.</text>
</comment>
<evidence type="ECO:0000256" key="2">
    <source>
        <dbReference type="SAM" id="SignalP"/>
    </source>
</evidence>
<sequence length="51" mass="5161">MAVSILPARLIAVSFATAGSEAGMATPATLGNVRQEGFKTPARTASRSAAR</sequence>
<gene>
    <name evidence="3" type="ORF">J1F30_05980</name>
</gene>
<protein>
    <submittedName>
        <fullName evidence="3">Uncharacterized protein</fullName>
    </submittedName>
</protein>
<feature type="compositionally biased region" description="Low complexity" evidence="1">
    <location>
        <begin position="42"/>
        <end position="51"/>
    </location>
</feature>
<proteinExistence type="predicted"/>
<evidence type="ECO:0000313" key="4">
    <source>
        <dbReference type="Proteomes" id="UP000664299"/>
    </source>
</evidence>
<dbReference type="Proteomes" id="UP000664299">
    <property type="component" value="Unassembled WGS sequence"/>
</dbReference>
<feature type="chain" id="PRO_5045680824" evidence="2">
    <location>
        <begin position="19"/>
        <end position="51"/>
    </location>
</feature>
<feature type="signal peptide" evidence="2">
    <location>
        <begin position="1"/>
        <end position="18"/>
    </location>
</feature>